<dbReference type="GO" id="GO:0009279">
    <property type="term" value="C:cell outer membrane"/>
    <property type="evidence" value="ECO:0007669"/>
    <property type="project" value="UniProtKB-SubCell"/>
</dbReference>
<keyword evidence="2" id="KW-0813">Transport</keyword>
<evidence type="ECO:0000313" key="5">
    <source>
        <dbReference type="EMBL" id="QHT65693.1"/>
    </source>
</evidence>
<dbReference type="PANTHER" id="PTHR30069:SF29">
    <property type="entry name" value="HEMOGLOBIN AND HEMOGLOBIN-HAPTOGLOBIN-BINDING PROTEIN 1-RELATED"/>
    <property type="match status" value="1"/>
</dbReference>
<comment type="similarity">
    <text evidence="2">Belongs to the TonB-dependent receptor family.</text>
</comment>
<dbReference type="Pfam" id="PF07715">
    <property type="entry name" value="Plug"/>
    <property type="match status" value="1"/>
</dbReference>
<dbReference type="PANTHER" id="PTHR30069">
    <property type="entry name" value="TONB-DEPENDENT OUTER MEMBRANE RECEPTOR"/>
    <property type="match status" value="1"/>
</dbReference>
<accession>A0A6C0GCZ9</accession>
<gene>
    <name evidence="5" type="ORF">GXP67_02935</name>
</gene>
<evidence type="ECO:0000256" key="1">
    <source>
        <dbReference type="ARBA" id="ARBA00022729"/>
    </source>
</evidence>
<keyword evidence="2" id="KW-0472">Membrane</keyword>
<evidence type="ECO:0000259" key="4">
    <source>
        <dbReference type="Pfam" id="PF07715"/>
    </source>
</evidence>
<comment type="subcellular location">
    <subcellularLocation>
        <location evidence="2">Cell outer membrane</location>
        <topology evidence="2">Multi-pass membrane protein</topology>
    </subcellularLocation>
</comment>
<keyword evidence="2" id="KW-1134">Transmembrane beta strand</keyword>
<dbReference type="PROSITE" id="PS52016">
    <property type="entry name" value="TONB_DEPENDENT_REC_3"/>
    <property type="match status" value="1"/>
</dbReference>
<dbReference type="InterPro" id="IPR039426">
    <property type="entry name" value="TonB-dep_rcpt-like"/>
</dbReference>
<feature type="domain" description="TonB-dependent receptor plug" evidence="4">
    <location>
        <begin position="53"/>
        <end position="156"/>
    </location>
</feature>
<name>A0A6C0GCZ9_9BACT</name>
<proteinExistence type="inferred from homology"/>
<dbReference type="InterPro" id="IPR037066">
    <property type="entry name" value="Plug_dom_sf"/>
</dbReference>
<feature type="chain" id="PRO_5025665375" evidence="3">
    <location>
        <begin position="20"/>
        <end position="193"/>
    </location>
</feature>
<dbReference type="Gene3D" id="2.170.130.10">
    <property type="entry name" value="TonB-dependent receptor, plug domain"/>
    <property type="match status" value="1"/>
</dbReference>
<dbReference type="InterPro" id="IPR012910">
    <property type="entry name" value="Plug_dom"/>
</dbReference>
<reference evidence="5 6" key="1">
    <citation type="submission" date="2020-01" db="EMBL/GenBank/DDBJ databases">
        <authorList>
            <person name="Kim M.K."/>
        </authorList>
    </citation>
    <scope>NUCLEOTIDE SEQUENCE [LARGE SCALE GENOMIC DNA]</scope>
    <source>
        <strain evidence="5 6">172606-1</strain>
    </source>
</reference>
<keyword evidence="1 3" id="KW-0732">Signal</keyword>
<dbReference type="GO" id="GO:0044718">
    <property type="term" value="P:siderophore transmembrane transport"/>
    <property type="evidence" value="ECO:0007669"/>
    <property type="project" value="TreeGrafter"/>
</dbReference>
<dbReference type="EMBL" id="CP048222">
    <property type="protein sequence ID" value="QHT65693.1"/>
    <property type="molecule type" value="Genomic_DNA"/>
</dbReference>
<dbReference type="AlphaFoldDB" id="A0A6C0GCZ9"/>
<dbReference type="SUPFAM" id="SSF56935">
    <property type="entry name" value="Porins"/>
    <property type="match status" value="1"/>
</dbReference>
<organism evidence="5 6">
    <name type="scientific">Rhodocytophaga rosea</name>
    <dbReference type="NCBI Taxonomy" id="2704465"/>
    <lineage>
        <taxon>Bacteria</taxon>
        <taxon>Pseudomonadati</taxon>
        <taxon>Bacteroidota</taxon>
        <taxon>Cytophagia</taxon>
        <taxon>Cytophagales</taxon>
        <taxon>Rhodocytophagaceae</taxon>
        <taxon>Rhodocytophaga</taxon>
    </lineage>
</organism>
<dbReference type="RefSeq" id="WP_162441773.1">
    <property type="nucleotide sequence ID" value="NZ_CP048222.1"/>
</dbReference>
<sequence>MKKNTLLLLFSVLAGTAWAQTDSLNTDALMDMSLEELMNVQVVSASKKSENLFDAPLSASVLTRDEIQKAGVNSIMEALRLMPGLIVRQETNGNYDVHIRGLDNVPPNTLQIYAANTTTLVMIDNRPVYNYLQGGTFWETLPIDLSDVEKIEVIRGLLPLYMVLMPFPVLSILSPAAPKRKAFLLLPMRNMEV</sequence>
<keyword evidence="2" id="KW-0812">Transmembrane</keyword>
<evidence type="ECO:0000256" key="2">
    <source>
        <dbReference type="PROSITE-ProRule" id="PRU01360"/>
    </source>
</evidence>
<evidence type="ECO:0000256" key="3">
    <source>
        <dbReference type="SAM" id="SignalP"/>
    </source>
</evidence>
<dbReference type="KEGG" id="rhoz:GXP67_02935"/>
<keyword evidence="2" id="KW-0998">Cell outer membrane</keyword>
<keyword evidence="6" id="KW-1185">Reference proteome</keyword>
<feature type="signal peptide" evidence="3">
    <location>
        <begin position="1"/>
        <end position="19"/>
    </location>
</feature>
<protein>
    <submittedName>
        <fullName evidence="5">Plug domain-containing protein</fullName>
    </submittedName>
</protein>
<dbReference type="GO" id="GO:0015344">
    <property type="term" value="F:siderophore uptake transmembrane transporter activity"/>
    <property type="evidence" value="ECO:0007669"/>
    <property type="project" value="TreeGrafter"/>
</dbReference>
<evidence type="ECO:0000313" key="6">
    <source>
        <dbReference type="Proteomes" id="UP000480178"/>
    </source>
</evidence>
<dbReference type="Proteomes" id="UP000480178">
    <property type="component" value="Chromosome"/>
</dbReference>